<comment type="similarity">
    <text evidence="1">Belongs to the sulfatase family.</text>
</comment>
<feature type="domain" description="Sulfatase N-terminal" evidence="2">
    <location>
        <begin position="5"/>
        <end position="110"/>
    </location>
</feature>
<keyword evidence="3" id="KW-0378">Hydrolase</keyword>
<gene>
    <name evidence="3" type="ORF">MNBD_ALPHA11-2112</name>
</gene>
<dbReference type="SUPFAM" id="SSF53649">
    <property type="entry name" value="Alkaline phosphatase-like"/>
    <property type="match status" value="1"/>
</dbReference>
<dbReference type="EMBL" id="UOEQ01000419">
    <property type="protein sequence ID" value="VAW22470.1"/>
    <property type="molecule type" value="Genomic_DNA"/>
</dbReference>
<dbReference type="Gene3D" id="3.40.720.10">
    <property type="entry name" value="Alkaline Phosphatase, subunit A"/>
    <property type="match status" value="1"/>
</dbReference>
<name>A0A3B0U0F7_9ZZZZ</name>
<dbReference type="AlphaFoldDB" id="A0A3B0U0F7"/>
<sequence>MVEAKNVLVIIIDQLRADCVEGALASHVDLPNIDALKKDAVTFASHFSVVNPCGPSRASILTGRYSMNHRSVRNGAPLASGISNIALEARKKNYEPLLFGYTDTSLDPRDFHPNDPDLKTDENALPGFREILEMRWRGSYPWRADLLAKGY</sequence>
<feature type="non-terminal residue" evidence="3">
    <location>
        <position position="151"/>
    </location>
</feature>
<organism evidence="3">
    <name type="scientific">hydrothermal vent metagenome</name>
    <dbReference type="NCBI Taxonomy" id="652676"/>
    <lineage>
        <taxon>unclassified sequences</taxon>
        <taxon>metagenomes</taxon>
        <taxon>ecological metagenomes</taxon>
    </lineage>
</organism>
<dbReference type="PANTHER" id="PTHR42693:SF33">
    <property type="entry name" value="ARYLSULFATASE"/>
    <property type="match status" value="1"/>
</dbReference>
<dbReference type="InterPro" id="IPR000917">
    <property type="entry name" value="Sulfatase_N"/>
</dbReference>
<dbReference type="InterPro" id="IPR017850">
    <property type="entry name" value="Alkaline_phosphatase_core_sf"/>
</dbReference>
<dbReference type="InterPro" id="IPR050738">
    <property type="entry name" value="Sulfatase"/>
</dbReference>
<evidence type="ECO:0000313" key="3">
    <source>
        <dbReference type="EMBL" id="VAW22470.1"/>
    </source>
</evidence>
<dbReference type="PANTHER" id="PTHR42693">
    <property type="entry name" value="ARYLSULFATASE FAMILY MEMBER"/>
    <property type="match status" value="1"/>
</dbReference>
<accession>A0A3B0U0F7</accession>
<protein>
    <submittedName>
        <fullName evidence="3">Phosphonate monoester hydrolase</fullName>
    </submittedName>
</protein>
<dbReference type="Pfam" id="PF00884">
    <property type="entry name" value="Sulfatase"/>
    <property type="match status" value="1"/>
</dbReference>
<evidence type="ECO:0000259" key="2">
    <source>
        <dbReference type="Pfam" id="PF00884"/>
    </source>
</evidence>
<reference evidence="3" key="1">
    <citation type="submission" date="2018-06" db="EMBL/GenBank/DDBJ databases">
        <authorList>
            <person name="Zhirakovskaya E."/>
        </authorList>
    </citation>
    <scope>NUCLEOTIDE SEQUENCE</scope>
</reference>
<proteinExistence type="inferred from homology"/>
<evidence type="ECO:0000256" key="1">
    <source>
        <dbReference type="ARBA" id="ARBA00008779"/>
    </source>
</evidence>
<dbReference type="GO" id="GO:0004065">
    <property type="term" value="F:arylsulfatase activity"/>
    <property type="evidence" value="ECO:0007669"/>
    <property type="project" value="TreeGrafter"/>
</dbReference>